<keyword evidence="4" id="KW-1185">Reference proteome</keyword>
<evidence type="ECO:0000259" key="2">
    <source>
        <dbReference type="PROSITE" id="PS50987"/>
    </source>
</evidence>
<dbReference type="Gene3D" id="1.10.10.10">
    <property type="entry name" value="Winged helix-like DNA-binding domain superfamily/Winged helix DNA-binding domain"/>
    <property type="match status" value="1"/>
</dbReference>
<dbReference type="PRINTS" id="PR00778">
    <property type="entry name" value="HTHARSR"/>
</dbReference>
<evidence type="ECO:0000313" key="3">
    <source>
        <dbReference type="EMBL" id="TWT22227.1"/>
    </source>
</evidence>
<dbReference type="SMART" id="SM00418">
    <property type="entry name" value="HTH_ARSR"/>
    <property type="match status" value="1"/>
</dbReference>
<dbReference type="Proteomes" id="UP000315949">
    <property type="component" value="Unassembled WGS sequence"/>
</dbReference>
<dbReference type="EMBL" id="VOHE01000001">
    <property type="protein sequence ID" value="TWT22227.1"/>
    <property type="molecule type" value="Genomic_DNA"/>
</dbReference>
<name>A0A5C5U8I3_9GAMM</name>
<organism evidence="3 4">
    <name type="scientific">Luteimonas wenzhouensis</name>
    <dbReference type="NCBI Taxonomy" id="2599615"/>
    <lineage>
        <taxon>Bacteria</taxon>
        <taxon>Pseudomonadati</taxon>
        <taxon>Pseudomonadota</taxon>
        <taxon>Gammaproteobacteria</taxon>
        <taxon>Lysobacterales</taxon>
        <taxon>Lysobacteraceae</taxon>
        <taxon>Luteimonas</taxon>
    </lineage>
</organism>
<dbReference type="PROSITE" id="PS50987">
    <property type="entry name" value="HTH_ARSR_2"/>
    <property type="match status" value="1"/>
</dbReference>
<reference evidence="3 4" key="1">
    <citation type="submission" date="2019-07" db="EMBL/GenBank/DDBJ databases">
        <title>Luteimonas sp. YD-1 nov., isolated from acidic soil.</title>
        <authorList>
            <person name="Zhou J."/>
        </authorList>
    </citation>
    <scope>NUCLEOTIDE SEQUENCE [LARGE SCALE GENOMIC DNA]</scope>
    <source>
        <strain evidence="3 4">YD-1</strain>
    </source>
</reference>
<protein>
    <submittedName>
        <fullName evidence="3">Helix-turn-helix transcriptional regulator</fullName>
    </submittedName>
</protein>
<feature type="compositionally biased region" description="Pro residues" evidence="1">
    <location>
        <begin position="120"/>
        <end position="131"/>
    </location>
</feature>
<proteinExistence type="predicted"/>
<dbReference type="NCBIfam" id="NF033788">
    <property type="entry name" value="HTH_metalloreg"/>
    <property type="match status" value="1"/>
</dbReference>
<dbReference type="InterPro" id="IPR011991">
    <property type="entry name" value="ArsR-like_HTH"/>
</dbReference>
<dbReference type="SUPFAM" id="SSF46785">
    <property type="entry name" value="Winged helix' DNA-binding domain"/>
    <property type="match status" value="1"/>
</dbReference>
<dbReference type="InterPro" id="IPR036390">
    <property type="entry name" value="WH_DNA-bd_sf"/>
</dbReference>
<dbReference type="InterPro" id="IPR001845">
    <property type="entry name" value="HTH_ArsR_DNA-bd_dom"/>
</dbReference>
<accession>A0A5C5U8I3</accession>
<dbReference type="PANTHER" id="PTHR38600:SF2">
    <property type="entry name" value="SLL0088 PROTEIN"/>
    <property type="match status" value="1"/>
</dbReference>
<dbReference type="Pfam" id="PF12840">
    <property type="entry name" value="HTH_20"/>
    <property type="match status" value="1"/>
</dbReference>
<dbReference type="GO" id="GO:0003700">
    <property type="term" value="F:DNA-binding transcription factor activity"/>
    <property type="evidence" value="ECO:0007669"/>
    <property type="project" value="InterPro"/>
</dbReference>
<dbReference type="AlphaFoldDB" id="A0A5C5U8I3"/>
<feature type="domain" description="HTH arsR-type" evidence="2">
    <location>
        <begin position="4"/>
        <end position="98"/>
    </location>
</feature>
<gene>
    <name evidence="3" type="ORF">FQY79_02860</name>
</gene>
<dbReference type="InterPro" id="IPR036388">
    <property type="entry name" value="WH-like_DNA-bd_sf"/>
</dbReference>
<sequence length="131" mass="14042">MFNHMIEYPSRLDGVFHALSDPTRRAMLAALATGERSVGELAAPFEMSLAAASKHIRTLERAGLLRRTVQGRTHRCALQAAPLAEAEAWLRGYAKFWTARLDSLEALLRDGGPDGSGNPPDAPPTPGGPAP</sequence>
<dbReference type="CDD" id="cd00090">
    <property type="entry name" value="HTH_ARSR"/>
    <property type="match status" value="1"/>
</dbReference>
<evidence type="ECO:0000313" key="4">
    <source>
        <dbReference type="Proteomes" id="UP000315949"/>
    </source>
</evidence>
<comment type="caution">
    <text evidence="3">The sequence shown here is derived from an EMBL/GenBank/DDBJ whole genome shotgun (WGS) entry which is preliminary data.</text>
</comment>
<evidence type="ECO:0000256" key="1">
    <source>
        <dbReference type="SAM" id="MobiDB-lite"/>
    </source>
</evidence>
<dbReference type="PANTHER" id="PTHR38600">
    <property type="entry name" value="TRANSCRIPTIONAL REGULATORY PROTEIN"/>
    <property type="match status" value="1"/>
</dbReference>
<dbReference type="OrthoDB" id="46768at2"/>
<feature type="region of interest" description="Disordered" evidence="1">
    <location>
        <begin position="107"/>
        <end position="131"/>
    </location>
</feature>